<feature type="compositionally biased region" description="Gly residues" evidence="5">
    <location>
        <begin position="554"/>
        <end position="564"/>
    </location>
</feature>
<dbReference type="InterPro" id="IPR000571">
    <property type="entry name" value="Znf_CCCH"/>
</dbReference>
<feature type="compositionally biased region" description="Basic and acidic residues" evidence="5">
    <location>
        <begin position="406"/>
        <end position="416"/>
    </location>
</feature>
<feature type="region of interest" description="Disordered" evidence="5">
    <location>
        <begin position="383"/>
        <end position="460"/>
    </location>
</feature>
<gene>
    <name evidence="7" type="ORF">DNG_08218</name>
</gene>
<protein>
    <recommendedName>
        <fullName evidence="6">C3H1-type domain-containing protein</fullName>
    </recommendedName>
</protein>
<dbReference type="GO" id="GO:0000209">
    <property type="term" value="P:protein polyubiquitination"/>
    <property type="evidence" value="ECO:0007669"/>
    <property type="project" value="InterPro"/>
</dbReference>
<evidence type="ECO:0000256" key="3">
    <source>
        <dbReference type="ARBA" id="ARBA00022833"/>
    </source>
</evidence>
<name>A0AAE8N332_9PEZI</name>
<feature type="domain" description="C3H1-type" evidence="6">
    <location>
        <begin position="81"/>
        <end position="103"/>
    </location>
</feature>
<dbReference type="PANTHER" id="PTHR11224">
    <property type="entry name" value="MAKORIN-RELATED"/>
    <property type="match status" value="1"/>
</dbReference>
<feature type="region of interest" description="Disordered" evidence="5">
    <location>
        <begin position="537"/>
        <end position="578"/>
    </location>
</feature>
<keyword evidence="8" id="KW-1185">Reference proteome</keyword>
<evidence type="ECO:0000313" key="7">
    <source>
        <dbReference type="EMBL" id="SPO05531.1"/>
    </source>
</evidence>
<evidence type="ECO:0000256" key="2">
    <source>
        <dbReference type="ARBA" id="ARBA00022771"/>
    </source>
</evidence>
<dbReference type="EMBL" id="ONZQ02000013">
    <property type="protein sequence ID" value="SPO05531.1"/>
    <property type="molecule type" value="Genomic_DNA"/>
</dbReference>
<reference evidence="7" key="1">
    <citation type="submission" date="2018-03" db="EMBL/GenBank/DDBJ databases">
        <authorList>
            <person name="Guldener U."/>
        </authorList>
    </citation>
    <scope>NUCLEOTIDE SEQUENCE</scope>
</reference>
<keyword evidence="1 4" id="KW-0479">Metal-binding</keyword>
<evidence type="ECO:0000259" key="6">
    <source>
        <dbReference type="PROSITE" id="PS50103"/>
    </source>
</evidence>
<sequence length="578" mass="61132">MSGPNMPEFRHARSGSLNIPPPSNSALNQAISPGPASSRFEGPRSPPNTSHVPCKFFRQGTCQAGNACPFSHDLSHAAENICKYFAKGNCKFGPKCANIHILPDGRRINYGKNGVTVGPAPITLSPARPVAGATSNLHSSTSALTNGLYRAADNLPPYTPAYSTFQGAGEDRERQLARQPSLDQGLPTIDTPGYSHGGSAYGSPRDDEQSRFGLALSPANFKGLSVLDAPLPASFDSNGISNAARYPAGPWPSSVPAMFGFESPSPSLNAAKDTRTSEALKLLHTSAFGSSEHLSPNVAPSSSPSGGLAEEHFGKRIMHSSRYTKPRMLSASLPKGGTVDRDWEAEFAFLEEDYVPQNLQELLTPQEMARRGSLRAVDAEGPENLTKVGSPITVGSPSIWGSSHPRQRDDDLEMRAKHTQSAFGHVGSPLRNSSLAGEIGSRQNGSRSLSGARAGGESMSALTQQIQGTRIDEGNSNPLLHPSAAAGRSASGTIGLLGRERERPVERHVSTGSISSALGRITTPIDEEDPSFVFSMEEEDDQQIRPRKNNSSGMGVGSGWGYGGVAASEGARHGESKE</sequence>
<accession>A0AAE8N332</accession>
<dbReference type="InterPro" id="IPR045072">
    <property type="entry name" value="MKRN-like"/>
</dbReference>
<dbReference type="GO" id="GO:0008270">
    <property type="term" value="F:zinc ion binding"/>
    <property type="evidence" value="ECO:0007669"/>
    <property type="project" value="UniProtKB-KW"/>
</dbReference>
<feature type="zinc finger region" description="C3H1-type" evidence="4">
    <location>
        <begin position="81"/>
        <end position="103"/>
    </location>
</feature>
<organism evidence="7 8">
    <name type="scientific">Cephalotrichum gorgonifer</name>
    <dbReference type="NCBI Taxonomy" id="2041049"/>
    <lineage>
        <taxon>Eukaryota</taxon>
        <taxon>Fungi</taxon>
        <taxon>Dikarya</taxon>
        <taxon>Ascomycota</taxon>
        <taxon>Pezizomycotina</taxon>
        <taxon>Sordariomycetes</taxon>
        <taxon>Hypocreomycetidae</taxon>
        <taxon>Microascales</taxon>
        <taxon>Microascaceae</taxon>
        <taxon>Cephalotrichum</taxon>
    </lineage>
</organism>
<comment type="caution">
    <text evidence="7">The sequence shown here is derived from an EMBL/GenBank/DDBJ whole genome shotgun (WGS) entry which is preliminary data.</text>
</comment>
<feature type="compositionally biased region" description="Low complexity" evidence="5">
    <location>
        <begin position="445"/>
        <end position="458"/>
    </location>
</feature>
<dbReference type="GO" id="GO:0061630">
    <property type="term" value="F:ubiquitin protein ligase activity"/>
    <property type="evidence" value="ECO:0007669"/>
    <property type="project" value="InterPro"/>
</dbReference>
<evidence type="ECO:0000313" key="8">
    <source>
        <dbReference type="Proteomes" id="UP001187682"/>
    </source>
</evidence>
<feature type="region of interest" description="Disordered" evidence="5">
    <location>
        <begin position="161"/>
        <end position="210"/>
    </location>
</feature>
<proteinExistence type="predicted"/>
<evidence type="ECO:0000256" key="4">
    <source>
        <dbReference type="PROSITE-ProRule" id="PRU00723"/>
    </source>
</evidence>
<feature type="region of interest" description="Disordered" evidence="5">
    <location>
        <begin position="1"/>
        <end position="52"/>
    </location>
</feature>
<evidence type="ECO:0000256" key="5">
    <source>
        <dbReference type="SAM" id="MobiDB-lite"/>
    </source>
</evidence>
<dbReference type="SMART" id="SM00356">
    <property type="entry name" value="ZnF_C3H1"/>
    <property type="match status" value="2"/>
</dbReference>
<dbReference type="SUPFAM" id="SSF90229">
    <property type="entry name" value="CCCH zinc finger"/>
    <property type="match status" value="1"/>
</dbReference>
<dbReference type="PANTHER" id="PTHR11224:SF10">
    <property type="entry name" value="IP09428P-RELATED"/>
    <property type="match status" value="1"/>
</dbReference>
<keyword evidence="2 4" id="KW-0863">Zinc-finger</keyword>
<dbReference type="Proteomes" id="UP001187682">
    <property type="component" value="Unassembled WGS sequence"/>
</dbReference>
<feature type="zinc finger region" description="C3H1-type" evidence="4">
    <location>
        <begin position="48"/>
        <end position="75"/>
    </location>
</feature>
<dbReference type="Pfam" id="PF00642">
    <property type="entry name" value="zf-CCCH"/>
    <property type="match status" value="2"/>
</dbReference>
<keyword evidence="3 4" id="KW-0862">Zinc</keyword>
<evidence type="ECO:0000256" key="1">
    <source>
        <dbReference type="ARBA" id="ARBA00022723"/>
    </source>
</evidence>
<dbReference type="AlphaFoldDB" id="A0AAE8N332"/>
<dbReference type="Gene3D" id="4.10.1000.10">
    <property type="entry name" value="Zinc finger, CCCH-type"/>
    <property type="match status" value="1"/>
</dbReference>
<dbReference type="PROSITE" id="PS50103">
    <property type="entry name" value="ZF_C3H1"/>
    <property type="match status" value="2"/>
</dbReference>
<feature type="domain" description="C3H1-type" evidence="6">
    <location>
        <begin position="48"/>
        <end position="75"/>
    </location>
</feature>
<dbReference type="InterPro" id="IPR036855">
    <property type="entry name" value="Znf_CCCH_sf"/>
</dbReference>